<keyword evidence="1" id="KW-0472">Membrane</keyword>
<keyword evidence="1" id="KW-1133">Transmembrane helix</keyword>
<dbReference type="NCBIfam" id="TIGR03521">
    <property type="entry name" value="GldG"/>
    <property type="match status" value="1"/>
</dbReference>
<evidence type="ECO:0000313" key="5">
    <source>
        <dbReference type="Proteomes" id="UP000230000"/>
    </source>
</evidence>
<proteinExistence type="predicted"/>
<dbReference type="OrthoDB" id="9777219at2"/>
<dbReference type="InterPro" id="IPR019196">
    <property type="entry name" value="ABC_transp_unknown"/>
</dbReference>
<evidence type="ECO:0000259" key="2">
    <source>
        <dbReference type="Pfam" id="PF09822"/>
    </source>
</evidence>
<dbReference type="Proteomes" id="UP000230000">
    <property type="component" value="Unassembled WGS sequence"/>
</dbReference>
<dbReference type="InterPro" id="IPR019863">
    <property type="entry name" value="Motility-assoc_ABC-rel_GldG"/>
</dbReference>
<dbReference type="Pfam" id="PF09822">
    <property type="entry name" value="ABC_transp_aux"/>
    <property type="match status" value="1"/>
</dbReference>
<feature type="domain" description="ABC-type uncharacterised transport system" evidence="2">
    <location>
        <begin position="200"/>
        <end position="506"/>
    </location>
</feature>
<dbReference type="EMBL" id="PGFG01000001">
    <property type="protein sequence ID" value="PJJ76624.1"/>
    <property type="molecule type" value="Genomic_DNA"/>
</dbReference>
<comment type="caution">
    <text evidence="4">The sequence shown here is derived from an EMBL/GenBank/DDBJ whole genome shotgun (WGS) entry which is preliminary data.</text>
</comment>
<keyword evidence="1" id="KW-0812">Transmembrane</keyword>
<keyword evidence="5" id="KW-1185">Reference proteome</keyword>
<gene>
    <name evidence="4" type="ORF">BXY57_2255</name>
</gene>
<dbReference type="AlphaFoldDB" id="A0A2M9CXI7"/>
<sequence length="572" mass="64369">MQKSTSSSVWKKYLGRAFGMLLILSGLNVASAYVHTRWDLTAEKRFTLSPATIRLLKHIHEPIRIQIYLSGKLPAGFRHLSESIRDLLNNFRNYAGSRIQFSFIDPASFPDSVRSKLYDSLTAKGITPYNLQVQLSAAEGYSEKLIFPGAVLKTGNKERTIDLLESKIADNALASLNNAEALLEYKFANAIYHLQQTNPPLIGYMLGNDEPLDPRVNDALTILAKNYLVDTIPLNSYPYIPQDFKAIVFIKPEKPFTTSEKLKIDQYLMHGGKILWFVDDLNASMDSLKDKTSFIAFDKNLHLEDLFFTYGVRINPDLIQDLQCDMIPLVVGHAGNQPQIQLVPWPYFPLLAPTDNSPIVKNMNPVLGHFVNSVDTVGTPDIRKTILLRSSAYSRIIGSPVKVSWNDVRIKPDPALFQHPFIPAAVLLEGRFRSMFMNRLDQQTLDSLNHVFPQPVADSSVPTAMIVVGDGDMAMNEISAREGPLPMGNNAYTHVQYANPQFFANCLEYLTDTSGIMQSRNKTFILRLMNSTHIEQQKNLWQALNFLVPIAFGILIGAAFQMFRKKSYFTGI</sequence>
<dbReference type="Pfam" id="PF23357">
    <property type="entry name" value="DUF7088"/>
    <property type="match status" value="1"/>
</dbReference>
<reference evidence="4 5" key="1">
    <citation type="submission" date="2017-11" db="EMBL/GenBank/DDBJ databases">
        <title>Genomic Encyclopedia of Archaeal and Bacterial Type Strains, Phase II (KMG-II): From Individual Species to Whole Genera.</title>
        <authorList>
            <person name="Goeker M."/>
        </authorList>
    </citation>
    <scope>NUCLEOTIDE SEQUENCE [LARGE SCALE GENOMIC DNA]</scope>
    <source>
        <strain evidence="4 5">DSM 27268</strain>
    </source>
</reference>
<organism evidence="4 5">
    <name type="scientific">Thermoflavifilum aggregans</name>
    <dbReference type="NCBI Taxonomy" id="454188"/>
    <lineage>
        <taxon>Bacteria</taxon>
        <taxon>Pseudomonadati</taxon>
        <taxon>Bacteroidota</taxon>
        <taxon>Chitinophagia</taxon>
        <taxon>Chitinophagales</taxon>
        <taxon>Chitinophagaceae</taxon>
        <taxon>Thermoflavifilum</taxon>
    </lineage>
</organism>
<evidence type="ECO:0000259" key="3">
    <source>
        <dbReference type="Pfam" id="PF23357"/>
    </source>
</evidence>
<protein>
    <submittedName>
        <fullName evidence="4">Gliding-associated putative ABC transporter substrate-binding component GldG</fullName>
    </submittedName>
</protein>
<dbReference type="RefSeq" id="WP_100315069.1">
    <property type="nucleotide sequence ID" value="NZ_PGFG01000001.1"/>
</dbReference>
<feature type="transmembrane region" description="Helical" evidence="1">
    <location>
        <begin position="540"/>
        <end position="560"/>
    </location>
</feature>
<evidence type="ECO:0000313" key="4">
    <source>
        <dbReference type="EMBL" id="PJJ76624.1"/>
    </source>
</evidence>
<dbReference type="InterPro" id="IPR055396">
    <property type="entry name" value="DUF7088"/>
</dbReference>
<evidence type="ECO:0000256" key="1">
    <source>
        <dbReference type="SAM" id="Phobius"/>
    </source>
</evidence>
<accession>A0A2M9CXI7</accession>
<feature type="domain" description="DUF7088" evidence="3">
    <location>
        <begin position="43"/>
        <end position="152"/>
    </location>
</feature>
<name>A0A2M9CXI7_9BACT</name>